<sequence length="134" mass="13846">MDRCTIPGSGNGGDDWRSREDCQSGQIDSGSTAGIVAGKKSVICIAVAVISDGAVGIRRADTSVDGGSFAMLKSKIDVSKSFSWAGSTSVLVGRSSSSSALSVCTKAVVSMGHAYTGVGNENQFWKSMMVRNIE</sequence>
<proteinExistence type="predicted"/>
<keyword evidence="2" id="KW-1185">Reference proteome</keyword>
<reference evidence="3" key="1">
    <citation type="submission" date="2022-11" db="UniProtKB">
        <authorList>
            <consortium name="WormBaseParasite"/>
        </authorList>
    </citation>
    <scope>IDENTIFICATION</scope>
</reference>
<evidence type="ECO:0000313" key="2">
    <source>
        <dbReference type="Proteomes" id="UP000887565"/>
    </source>
</evidence>
<dbReference type="AlphaFoldDB" id="A0A915JW60"/>
<dbReference type="WBParaSite" id="nRc.2.0.1.t29972-RA">
    <property type="protein sequence ID" value="nRc.2.0.1.t29972-RA"/>
    <property type="gene ID" value="nRc.2.0.1.g29972"/>
</dbReference>
<protein>
    <submittedName>
        <fullName evidence="3">Uncharacterized protein</fullName>
    </submittedName>
</protein>
<dbReference type="Proteomes" id="UP000887565">
    <property type="component" value="Unplaced"/>
</dbReference>
<evidence type="ECO:0000313" key="3">
    <source>
        <dbReference type="WBParaSite" id="nRc.2.0.1.t29972-RA"/>
    </source>
</evidence>
<evidence type="ECO:0000256" key="1">
    <source>
        <dbReference type="SAM" id="MobiDB-lite"/>
    </source>
</evidence>
<feature type="region of interest" description="Disordered" evidence="1">
    <location>
        <begin position="1"/>
        <end position="24"/>
    </location>
</feature>
<accession>A0A915JW60</accession>
<organism evidence="2 3">
    <name type="scientific">Romanomermis culicivorax</name>
    <name type="common">Nematode worm</name>
    <dbReference type="NCBI Taxonomy" id="13658"/>
    <lineage>
        <taxon>Eukaryota</taxon>
        <taxon>Metazoa</taxon>
        <taxon>Ecdysozoa</taxon>
        <taxon>Nematoda</taxon>
        <taxon>Enoplea</taxon>
        <taxon>Dorylaimia</taxon>
        <taxon>Mermithida</taxon>
        <taxon>Mermithoidea</taxon>
        <taxon>Mermithidae</taxon>
        <taxon>Romanomermis</taxon>
    </lineage>
</organism>
<name>A0A915JW60_ROMCU</name>